<dbReference type="KEGG" id="pwn:QNH46_01405"/>
<feature type="transmembrane region" description="Helical" evidence="1">
    <location>
        <begin position="178"/>
        <end position="198"/>
    </location>
</feature>
<keyword evidence="1" id="KW-1133">Transmembrane helix</keyword>
<keyword evidence="1" id="KW-0812">Transmembrane</keyword>
<protein>
    <submittedName>
        <fullName evidence="2">Uncharacterized protein</fullName>
    </submittedName>
</protein>
<name>A0A7X3CQ88_9BACL</name>
<sequence length="259" mass="30561">MKDLVFKHYHNKVRAHALVHKHIKKHYYFLNTMAILCPAIILTCIYIFIFKEGSGLWLFISSIASIAAFLYSGFSFSNAAKKVIRKRYKISIGKGTWRTEKFKELQSSKLADFLHNKDLKTRWKIEKLIELYKNDREKSKLPPLIASSLFLAVLTPNLTQFLFYIYKDKELMQPYEVLELFLGSTLLSMVVIAVFTIYKRTKDNIVNDIFQNKNNIREGLIQQLEDLLLRMPDEVEKEQAKDHLKEDTEYKVLRRKKMN</sequence>
<evidence type="ECO:0000256" key="1">
    <source>
        <dbReference type="SAM" id="Phobius"/>
    </source>
</evidence>
<accession>A0A7X3CQ88</accession>
<proteinExistence type="predicted"/>
<dbReference type="EMBL" id="CP126084">
    <property type="protein sequence ID" value="WHX49377.1"/>
    <property type="molecule type" value="Genomic_DNA"/>
</dbReference>
<feature type="transmembrane region" description="Helical" evidence="1">
    <location>
        <begin position="144"/>
        <end position="166"/>
    </location>
</feature>
<evidence type="ECO:0000313" key="4">
    <source>
        <dbReference type="Proteomes" id="UP000447876"/>
    </source>
</evidence>
<evidence type="ECO:0000313" key="3">
    <source>
        <dbReference type="EMBL" id="WHX49377.1"/>
    </source>
</evidence>
<feature type="transmembrane region" description="Helical" evidence="1">
    <location>
        <begin position="28"/>
        <end position="50"/>
    </location>
</feature>
<dbReference type="Proteomes" id="UP001177943">
    <property type="component" value="Chromosome"/>
</dbReference>
<gene>
    <name evidence="2" type="ORF">GNP95_18545</name>
    <name evidence="3" type="ORF">QNH46_01405</name>
</gene>
<dbReference type="OrthoDB" id="2575356at2"/>
<dbReference type="AlphaFoldDB" id="A0A7X3CQ88"/>
<keyword evidence="1" id="KW-0472">Membrane</keyword>
<evidence type="ECO:0000313" key="2">
    <source>
        <dbReference type="EMBL" id="MUG46977.1"/>
    </source>
</evidence>
<reference evidence="3" key="2">
    <citation type="submission" date="2023-05" db="EMBL/GenBank/DDBJ databases">
        <title>Comparative genomics of Bacillaceae isolates and their secondary metabolite potential.</title>
        <authorList>
            <person name="Song L."/>
            <person name="Nielsen L.J."/>
            <person name="Mohite O."/>
            <person name="Xu X."/>
            <person name="Weber T."/>
            <person name="Kovacs A.T."/>
        </authorList>
    </citation>
    <scope>NUCLEOTIDE SEQUENCE</scope>
    <source>
        <strain evidence="3">B2_4</strain>
    </source>
</reference>
<feature type="transmembrane region" description="Helical" evidence="1">
    <location>
        <begin position="56"/>
        <end position="80"/>
    </location>
</feature>
<reference evidence="2 4" key="1">
    <citation type="submission" date="2019-11" db="EMBL/GenBank/DDBJ databases">
        <title>Draft genome sequences of five Paenibacillus species of dairy origin.</title>
        <authorList>
            <person name="Olajide A.M."/>
            <person name="Chen S."/>
            <person name="Lapointe G."/>
        </authorList>
    </citation>
    <scope>NUCLEOTIDE SEQUENCE [LARGE SCALE GENOMIC DNA]</scope>
    <source>
        <strain evidence="2 4">12CR55</strain>
    </source>
</reference>
<dbReference type="Proteomes" id="UP000447876">
    <property type="component" value="Unassembled WGS sequence"/>
</dbReference>
<dbReference type="EMBL" id="WNZW01000009">
    <property type="protein sequence ID" value="MUG46977.1"/>
    <property type="molecule type" value="Genomic_DNA"/>
</dbReference>
<dbReference type="RefSeq" id="WP_155612366.1">
    <property type="nucleotide sequence ID" value="NZ_CP126084.1"/>
</dbReference>
<organism evidence="2 4">
    <name type="scientific">Paenibacillus woosongensis</name>
    <dbReference type="NCBI Taxonomy" id="307580"/>
    <lineage>
        <taxon>Bacteria</taxon>
        <taxon>Bacillati</taxon>
        <taxon>Bacillota</taxon>
        <taxon>Bacilli</taxon>
        <taxon>Bacillales</taxon>
        <taxon>Paenibacillaceae</taxon>
        <taxon>Paenibacillus</taxon>
    </lineage>
</organism>